<protein>
    <submittedName>
        <fullName evidence="1">Uncharacterized protein</fullName>
    </submittedName>
</protein>
<gene>
    <name evidence="1" type="ORF">CCMP2556_LOCUS10823</name>
    <name evidence="2" type="ORF">CCMP2556_LOCUS11400</name>
</gene>
<dbReference type="PANTHER" id="PTHR31297:SF34">
    <property type="entry name" value="GLUCAN 1,3-BETA-GLUCOSIDASE 2"/>
    <property type="match status" value="1"/>
</dbReference>
<dbReference type="InterPro" id="IPR050386">
    <property type="entry name" value="Glycosyl_hydrolase_5"/>
</dbReference>
<name>A0ABP0JDB6_9DINO</name>
<comment type="caution">
    <text evidence="1">The sequence shown here is derived from an EMBL/GenBank/DDBJ whole genome shotgun (WGS) entry which is preliminary data.</text>
</comment>
<dbReference type="InterPro" id="IPR008999">
    <property type="entry name" value="Actin-crosslinking"/>
</dbReference>
<dbReference type="Pfam" id="PF00150">
    <property type="entry name" value="Cellulase"/>
    <property type="match status" value="1"/>
</dbReference>
<dbReference type="InterPro" id="IPR017853">
    <property type="entry name" value="GH"/>
</dbReference>
<dbReference type="SUPFAM" id="SSF51445">
    <property type="entry name" value="(Trans)glycosidases"/>
    <property type="match status" value="1"/>
</dbReference>
<reference evidence="1 3" key="1">
    <citation type="submission" date="2024-02" db="EMBL/GenBank/DDBJ databases">
        <authorList>
            <person name="Chen Y."/>
            <person name="Shah S."/>
            <person name="Dougan E. K."/>
            <person name="Thang M."/>
            <person name="Chan C."/>
        </authorList>
    </citation>
    <scope>NUCLEOTIDE SEQUENCE [LARGE SCALE GENOMIC DNA]</scope>
</reference>
<accession>A0ABP0JDB6</accession>
<keyword evidence="3" id="KW-1185">Reference proteome</keyword>
<dbReference type="EMBL" id="CAXAMN010005113">
    <property type="protein sequence ID" value="CAK9012364.1"/>
    <property type="molecule type" value="Genomic_DNA"/>
</dbReference>
<evidence type="ECO:0000313" key="2">
    <source>
        <dbReference type="EMBL" id="CAK9013738.1"/>
    </source>
</evidence>
<evidence type="ECO:0000313" key="3">
    <source>
        <dbReference type="Proteomes" id="UP001642484"/>
    </source>
</evidence>
<dbReference type="EMBL" id="CAXAMN010005446">
    <property type="protein sequence ID" value="CAK9013738.1"/>
    <property type="molecule type" value="Genomic_DNA"/>
</dbReference>
<dbReference type="Proteomes" id="UP001642484">
    <property type="component" value="Unassembled WGS sequence"/>
</dbReference>
<sequence length="581" mass="66890">MGFPLFLSLLASLGTGWAQVCDHNETCDAVDTSLIQTDSTERKQGRKHGRHGRSLQPSLLQSDQAILNEAQVQALKRPDRWHGVNYGNRFVPEDWIEYPYNFFENVTKFGPRVALWDLPPGQASKERMLTWLETSIQESHFAEMQRMAVELMRLPVGYWNFVTYPENTGPVVPQHFEERVKNLHKIATPEEYRPYLDKVFNWASKYGIKVLLDFHALPGSQNGEIHSGVCMRDSAGKNTDFFQNDANAAKALETIREMARYTKDKDALWGIQVINEPHLFNSEEHSFLKKFFEDACKLIRDEGIAMEKPCVVFSWTYDMDKWIDWNNPMFPKETYGRVIFDTHLYHFPDGTWTLDQAKASYKDDLISTRRFFLDAQIDLIVGEYTLAGTGLGPSDQKAFAQWLVDEFDFTAVGSIFWTFDCQHDDWSLVKTDHNVNWAQIWRSDRDDCISYNQINLQSADWRFLSKGGGENPKMKPSAQNWEVWHTCYQKEPAQTPGAVKMSFRSIADGGYLSVTSDRQVRGSWIRQGWETFEALCDAQARCKLKSFHGTWLSPSANYEDPDVWAVAADPPNAPQWHAISH</sequence>
<dbReference type="Gene3D" id="3.20.20.80">
    <property type="entry name" value="Glycosidases"/>
    <property type="match status" value="1"/>
</dbReference>
<dbReference type="PANTHER" id="PTHR31297">
    <property type="entry name" value="GLUCAN ENDO-1,6-BETA-GLUCOSIDASE B"/>
    <property type="match status" value="1"/>
</dbReference>
<dbReference type="InterPro" id="IPR001547">
    <property type="entry name" value="Glyco_hydro_5"/>
</dbReference>
<organism evidence="1 3">
    <name type="scientific">Durusdinium trenchii</name>
    <dbReference type="NCBI Taxonomy" id="1381693"/>
    <lineage>
        <taxon>Eukaryota</taxon>
        <taxon>Sar</taxon>
        <taxon>Alveolata</taxon>
        <taxon>Dinophyceae</taxon>
        <taxon>Suessiales</taxon>
        <taxon>Symbiodiniaceae</taxon>
        <taxon>Durusdinium</taxon>
    </lineage>
</organism>
<evidence type="ECO:0000313" key="1">
    <source>
        <dbReference type="EMBL" id="CAK9012364.1"/>
    </source>
</evidence>
<dbReference type="SUPFAM" id="SSF50405">
    <property type="entry name" value="Actin-crosslinking proteins"/>
    <property type="match status" value="1"/>
</dbReference>
<dbReference type="Gene3D" id="2.80.10.50">
    <property type="match status" value="1"/>
</dbReference>
<proteinExistence type="predicted"/>